<gene>
    <name evidence="2" type="ORF">PoB_004849300</name>
</gene>
<dbReference type="EMBL" id="BLXT01005315">
    <property type="protein sequence ID" value="GFO21988.1"/>
    <property type="molecule type" value="Genomic_DNA"/>
</dbReference>
<feature type="region of interest" description="Disordered" evidence="1">
    <location>
        <begin position="112"/>
        <end position="150"/>
    </location>
</feature>
<keyword evidence="2" id="KW-0436">Ligase</keyword>
<evidence type="ECO:0000313" key="2">
    <source>
        <dbReference type="EMBL" id="GFO21988.1"/>
    </source>
</evidence>
<accession>A0AAV4BT78</accession>
<evidence type="ECO:0000256" key="1">
    <source>
        <dbReference type="SAM" id="MobiDB-lite"/>
    </source>
</evidence>
<dbReference type="GO" id="GO:0016874">
    <property type="term" value="F:ligase activity"/>
    <property type="evidence" value="ECO:0007669"/>
    <property type="project" value="UniProtKB-KW"/>
</dbReference>
<dbReference type="Proteomes" id="UP000735302">
    <property type="component" value="Unassembled WGS sequence"/>
</dbReference>
<keyword evidence="3" id="KW-1185">Reference proteome</keyword>
<feature type="region of interest" description="Disordered" evidence="1">
    <location>
        <begin position="14"/>
        <end position="39"/>
    </location>
</feature>
<comment type="caution">
    <text evidence="2">The sequence shown here is derived from an EMBL/GenBank/DDBJ whole genome shotgun (WGS) entry which is preliminary data.</text>
</comment>
<proteinExistence type="predicted"/>
<evidence type="ECO:0000313" key="3">
    <source>
        <dbReference type="Proteomes" id="UP000735302"/>
    </source>
</evidence>
<feature type="compositionally biased region" description="Polar residues" evidence="1">
    <location>
        <begin position="139"/>
        <end position="150"/>
    </location>
</feature>
<name>A0AAV4BT78_9GAST</name>
<dbReference type="AlphaFoldDB" id="A0AAV4BT78"/>
<sequence>MKLSLGVLCIVSPQQGDLRHSGPPSGPSAGGGARARDRNTPADFRADSLATVPPTPPYEPVVLVFFKSIHFGRLHKTAGLVHNGEGTKGSSEAAPKDLEDLNLFYRHDYTGRRHPQQRPRAFDYQHTHTKQPARLRQTYEPSPNRNTGVSSRIQETAEVFLSKDLRCERHKIK</sequence>
<reference evidence="2 3" key="1">
    <citation type="journal article" date="2021" name="Elife">
        <title>Chloroplast acquisition without the gene transfer in kleptoplastic sea slugs, Plakobranchus ocellatus.</title>
        <authorList>
            <person name="Maeda T."/>
            <person name="Takahashi S."/>
            <person name="Yoshida T."/>
            <person name="Shimamura S."/>
            <person name="Takaki Y."/>
            <person name="Nagai Y."/>
            <person name="Toyoda A."/>
            <person name="Suzuki Y."/>
            <person name="Arimoto A."/>
            <person name="Ishii H."/>
            <person name="Satoh N."/>
            <person name="Nishiyama T."/>
            <person name="Hasebe M."/>
            <person name="Maruyama T."/>
            <person name="Minagawa J."/>
            <person name="Obokata J."/>
            <person name="Shigenobu S."/>
        </authorList>
    </citation>
    <scope>NUCLEOTIDE SEQUENCE [LARGE SCALE GENOMIC DNA]</scope>
</reference>
<organism evidence="2 3">
    <name type="scientific">Plakobranchus ocellatus</name>
    <dbReference type="NCBI Taxonomy" id="259542"/>
    <lineage>
        <taxon>Eukaryota</taxon>
        <taxon>Metazoa</taxon>
        <taxon>Spiralia</taxon>
        <taxon>Lophotrochozoa</taxon>
        <taxon>Mollusca</taxon>
        <taxon>Gastropoda</taxon>
        <taxon>Heterobranchia</taxon>
        <taxon>Euthyneura</taxon>
        <taxon>Panpulmonata</taxon>
        <taxon>Sacoglossa</taxon>
        <taxon>Placobranchoidea</taxon>
        <taxon>Plakobranchidae</taxon>
        <taxon>Plakobranchus</taxon>
    </lineage>
</organism>
<protein>
    <submittedName>
        <fullName evidence="2">4-coumarate--coa ligase</fullName>
    </submittedName>
</protein>